<dbReference type="InterPro" id="IPR042267">
    <property type="entry name" value="VTC_sf"/>
</dbReference>
<dbReference type="Proteomes" id="UP000280444">
    <property type="component" value="Unassembled WGS sequence"/>
</dbReference>
<organism evidence="2 3">
    <name type="scientific">Schaalia canis</name>
    <dbReference type="NCBI Taxonomy" id="100469"/>
    <lineage>
        <taxon>Bacteria</taxon>
        <taxon>Bacillati</taxon>
        <taxon>Actinomycetota</taxon>
        <taxon>Actinomycetes</taxon>
        <taxon>Actinomycetales</taxon>
        <taxon>Actinomycetaceae</taxon>
        <taxon>Schaalia</taxon>
    </lineage>
</organism>
<dbReference type="RefSeq" id="WP_124870408.1">
    <property type="nucleotide sequence ID" value="NZ_RQZF01000005.1"/>
</dbReference>
<name>A0A3P1SEV2_9ACTO</name>
<dbReference type="Pfam" id="PF09359">
    <property type="entry name" value="VTC"/>
    <property type="match status" value="1"/>
</dbReference>
<comment type="caution">
    <text evidence="2">The sequence shown here is derived from an EMBL/GenBank/DDBJ whole genome shotgun (WGS) entry which is preliminary data.</text>
</comment>
<evidence type="ECO:0000259" key="1">
    <source>
        <dbReference type="Pfam" id="PF09359"/>
    </source>
</evidence>
<evidence type="ECO:0000313" key="2">
    <source>
        <dbReference type="EMBL" id="RRC95285.1"/>
    </source>
</evidence>
<dbReference type="GO" id="GO:0006799">
    <property type="term" value="P:polyphosphate biosynthetic process"/>
    <property type="evidence" value="ECO:0007669"/>
    <property type="project" value="UniProtKB-ARBA"/>
</dbReference>
<gene>
    <name evidence="2" type="ORF">EII11_06525</name>
</gene>
<dbReference type="CDD" id="cd07750">
    <property type="entry name" value="PolyPPase_VTC_like"/>
    <property type="match status" value="1"/>
</dbReference>
<sequence>MNSALTFDTAICDTAIRDTAICDTGTFDSVLGQLVPIGLDELNAQASLLSRVDRKYAVCAAEATQILDELSHRSAGHAPVQVLQIGDVRSHTYASHYFDTPAYESFYAAAHRHRRRFKVRIRHYRDSDTAFVEVKTQGTRGRTAKERLPYPADLARRSFLNLPALVWVHEHLERALCPVDVAALRPSLHGTFQRSTLLLPGSESHGTDGGHSARATIDTGLAWSTPAGKAHAGGGIYRNPSLVIIETKSPSAPSSLDRLLWSRGIRPTRISKYATALCVMRPELAQNRWHQTILRHFPESHPLNQFTALAS</sequence>
<dbReference type="Gene3D" id="3.20.100.30">
    <property type="entry name" value="VTC, catalytic tunnel domain"/>
    <property type="match status" value="1"/>
</dbReference>
<proteinExistence type="predicted"/>
<dbReference type="AlphaFoldDB" id="A0A3P1SEV2"/>
<evidence type="ECO:0000313" key="3">
    <source>
        <dbReference type="Proteomes" id="UP000280444"/>
    </source>
</evidence>
<dbReference type="OrthoDB" id="148766at2"/>
<reference evidence="2 3" key="1">
    <citation type="submission" date="2018-11" db="EMBL/GenBank/DDBJ databases">
        <title>Genomes From Bacteria Associated with the Canine Oral Cavity: a Test Case for Automated Genome-Based Taxonomic Assignment.</title>
        <authorList>
            <person name="Coil D.A."/>
            <person name="Jospin G."/>
            <person name="Darling A.E."/>
            <person name="Wallis C."/>
            <person name="Davis I.J."/>
            <person name="Harris S."/>
            <person name="Eisen J.A."/>
            <person name="Holcombe L.J."/>
            <person name="O'Flynn C."/>
        </authorList>
    </citation>
    <scope>NUCLEOTIDE SEQUENCE [LARGE SCALE GENOMIC DNA]</scope>
    <source>
        <strain evidence="2 3">OH770</strain>
    </source>
</reference>
<protein>
    <submittedName>
        <fullName evidence="2">Polyphosphate polymerase domain-containing protein</fullName>
    </submittedName>
</protein>
<dbReference type="InterPro" id="IPR018966">
    <property type="entry name" value="VTC_domain"/>
</dbReference>
<dbReference type="EMBL" id="RQZF01000005">
    <property type="protein sequence ID" value="RRC95285.1"/>
    <property type="molecule type" value="Genomic_DNA"/>
</dbReference>
<feature type="domain" description="VTC" evidence="1">
    <location>
        <begin position="51"/>
        <end position="280"/>
    </location>
</feature>
<accession>A0A3P1SEV2</accession>
<keyword evidence="3" id="KW-1185">Reference proteome</keyword>